<evidence type="ECO:0000256" key="1">
    <source>
        <dbReference type="SAM" id="MobiDB-lite"/>
    </source>
</evidence>
<dbReference type="EMBL" id="CAJNOE010000858">
    <property type="protein sequence ID" value="CAF1347535.1"/>
    <property type="molecule type" value="Genomic_DNA"/>
</dbReference>
<feature type="region of interest" description="Disordered" evidence="1">
    <location>
        <begin position="134"/>
        <end position="154"/>
    </location>
</feature>
<organism evidence="2 4">
    <name type="scientific">Adineta steineri</name>
    <dbReference type="NCBI Taxonomy" id="433720"/>
    <lineage>
        <taxon>Eukaryota</taxon>
        <taxon>Metazoa</taxon>
        <taxon>Spiralia</taxon>
        <taxon>Gnathifera</taxon>
        <taxon>Rotifera</taxon>
        <taxon>Eurotatoria</taxon>
        <taxon>Bdelloidea</taxon>
        <taxon>Adinetida</taxon>
        <taxon>Adinetidae</taxon>
        <taxon>Adineta</taxon>
    </lineage>
</organism>
<reference evidence="2" key="1">
    <citation type="submission" date="2021-02" db="EMBL/GenBank/DDBJ databases">
        <authorList>
            <person name="Nowell W R."/>
        </authorList>
    </citation>
    <scope>NUCLEOTIDE SEQUENCE</scope>
</reference>
<evidence type="ECO:0000313" key="2">
    <source>
        <dbReference type="EMBL" id="CAF1347535.1"/>
    </source>
</evidence>
<dbReference type="AlphaFoldDB" id="A0A815H0A7"/>
<evidence type="ECO:0000313" key="3">
    <source>
        <dbReference type="EMBL" id="CAF3726879.1"/>
    </source>
</evidence>
<accession>A0A815H0A7</accession>
<dbReference type="Proteomes" id="UP000663868">
    <property type="component" value="Unassembled WGS sequence"/>
</dbReference>
<comment type="caution">
    <text evidence="2">The sequence shown here is derived from an EMBL/GenBank/DDBJ whole genome shotgun (WGS) entry which is preliminary data.</text>
</comment>
<dbReference type="Proteomes" id="UP000663860">
    <property type="component" value="Unassembled WGS sequence"/>
</dbReference>
<proteinExistence type="predicted"/>
<sequence>MNKILSDSNPSLITAGLPSSSIIKSQLKHNQHINQNQANDTQPIIFNSQQDNSSQYTTLSNRTLSDTYLNISSKDMKDIMTALHTLAKYIQYDVDNKDHHYLTMLHSKSTNHTLKSSTQPNNSFYHYHRSSIQNRRHSLSSDHHHHHHHHIKHHHRNLVEEFQHDLYDMKRKQREHQILRQLQYHKNLSSYPSYSSNAMLYTTSTCKSNIRPRQIYHYSRHHQSTIKTYSQDQYQQSIKKIRSSSSIPLSSYIILDKFIYINKNDSNLNLQLLPQQVHTLQILQNNYVHSFLSLNSLNLNKNDTATQWSLQMPVDVSKSLELPPTRTDSNILTQSITVIPELTKNITEEFLTTFNLPISCNKRSRHYTSRTNQKIKRSRTQSNSDRLITIIQPYNLKEDSSLDFFDIDTTFSDTYDRLFTDITTSAKSLFNRKYID</sequence>
<name>A0A815H0A7_9BILA</name>
<gene>
    <name evidence="2" type="ORF">IZO911_LOCUS36584</name>
    <name evidence="3" type="ORF">KXQ929_LOCUS12786</name>
</gene>
<protein>
    <submittedName>
        <fullName evidence="2">Uncharacterized protein</fullName>
    </submittedName>
</protein>
<evidence type="ECO:0000313" key="4">
    <source>
        <dbReference type="Proteomes" id="UP000663860"/>
    </source>
</evidence>
<dbReference type="EMBL" id="CAJOBB010000667">
    <property type="protein sequence ID" value="CAF3726879.1"/>
    <property type="molecule type" value="Genomic_DNA"/>
</dbReference>